<feature type="transmembrane region" description="Helical" evidence="19">
    <location>
        <begin position="652"/>
        <end position="671"/>
    </location>
</feature>
<feature type="transmembrane region" description="Helical" evidence="19">
    <location>
        <begin position="678"/>
        <end position="701"/>
    </location>
</feature>
<keyword evidence="5 19" id="KW-0812">Transmembrane</keyword>
<evidence type="ECO:0000256" key="13">
    <source>
        <dbReference type="ARBA" id="ARBA00023065"/>
    </source>
</evidence>
<evidence type="ECO:0000256" key="19">
    <source>
        <dbReference type="SAM" id="Phobius"/>
    </source>
</evidence>
<dbReference type="GO" id="GO:0007154">
    <property type="term" value="P:cell communication"/>
    <property type="evidence" value="ECO:0007669"/>
    <property type="project" value="InterPro"/>
</dbReference>
<keyword evidence="15" id="KW-0325">Glycoprotein</keyword>
<evidence type="ECO:0000313" key="21">
    <source>
        <dbReference type="EMBL" id="CAD8678178.1"/>
    </source>
</evidence>
<keyword evidence="10" id="KW-0112">Calmodulin-binding</keyword>
<accession>A0A7S0WQC5</accession>
<keyword evidence="7" id="KW-0732">Signal</keyword>
<comment type="catalytic activity">
    <reaction evidence="17">
        <text>Ca(2+)(in) + 3 Na(+)(out) = Ca(2+)(out) + 3 Na(+)(in)</text>
        <dbReference type="Rhea" id="RHEA:69955"/>
        <dbReference type="ChEBI" id="CHEBI:29101"/>
        <dbReference type="ChEBI" id="CHEBI:29108"/>
    </reaction>
</comment>
<evidence type="ECO:0000256" key="11">
    <source>
        <dbReference type="ARBA" id="ARBA00022989"/>
    </source>
</evidence>
<dbReference type="Pfam" id="PF01699">
    <property type="entry name" value="Na_Ca_ex"/>
    <property type="match status" value="2"/>
</dbReference>
<dbReference type="EMBL" id="HBFB01014831">
    <property type="protein sequence ID" value="CAD8678178.1"/>
    <property type="molecule type" value="Transcribed_RNA"/>
</dbReference>
<dbReference type="InterPro" id="IPR038081">
    <property type="entry name" value="CalX-like_sf"/>
</dbReference>
<feature type="transmembrane region" description="Helical" evidence="19">
    <location>
        <begin position="153"/>
        <end position="176"/>
    </location>
</feature>
<dbReference type="AlphaFoldDB" id="A0A7S0WQC5"/>
<feature type="transmembrane region" description="Helical" evidence="19">
    <location>
        <begin position="61"/>
        <end position="94"/>
    </location>
</feature>
<keyword evidence="3" id="KW-0813">Transport</keyword>
<evidence type="ECO:0000256" key="5">
    <source>
        <dbReference type="ARBA" id="ARBA00022692"/>
    </source>
</evidence>
<evidence type="ECO:0000256" key="14">
    <source>
        <dbReference type="ARBA" id="ARBA00023136"/>
    </source>
</evidence>
<dbReference type="SMART" id="SM00237">
    <property type="entry name" value="Calx_beta"/>
    <property type="match status" value="2"/>
</dbReference>
<feature type="region of interest" description="Disordered" evidence="18">
    <location>
        <begin position="566"/>
        <end position="595"/>
    </location>
</feature>
<keyword evidence="11 19" id="KW-1133">Transmembrane helix</keyword>
<name>A0A7S0WQC5_9CHLO</name>
<sequence>MATYDSLVKDVEGALVKCADDVDGPCYQEQHGKAVILFEDYKSCQGSWLLLPGFDTLPRGLLIVVYSLFFAWIFFGVSIASDRFMAGIEVICALKRKVKKKNPKTGEMVELEVPVWNWVVANISLMALGTSAPEILLATVETVMSLGSVPGELGPSCIVGSAAYNFFVISAVCTLSLKNGEFKRIEQFRVFICTAVWSIWAYIWMYLVYKVISPNVIEMWEAFVTLGFFPALILTAWLIDTEPWKGDNTVFPDEEEAAGKGGDAAAMHDKANPVRKSILHYRMLAVRKLAGESRADEMLKAYAQQDPHASKHLQIEAYDSNLRQLSGHAVAWNSLSDGNGSSAGKMQVGFGSMHYSVLESSGAARIVVKRSGGDLASPLTVQFATKDGTAVAGLDYEHAQGALKFAAGEEEKEVMVPILDDDMSEPDVTFSVELTGAEGAAIVQASVPVTIVDDDEGGVLMFEVPTLQVSPNQPVVELPVVRRNGADGNVSVDWATKDGTAVQGAHFAASQGTLHMARGETRGTIAVPLMGAAGKAGMAAFKVELTNPLGGAVLGSRTECRVIITPSARPHTSAQGGKGGSGSKAGGAAGGSGGDGEEAPFHLWSAWGDEVKEAIMPQIESEGWEAWVDLALHYICITWKLVLCLVPPAEWLGGYPCFIIAMALLVGIVAIMKEVAELFGCMVGLSDLMTGISLVALGTSIPDTFASRYAAMNDDTADAAIGNVTGSNSVNVFLGLGLPWVIACIYHKVKGEQYVVAAGPLGFSLVVFCCGFAGALTILMVQRYRGGELGGSRATRWTVALTLLSIWFLFLALAGSYDSGHFESKV</sequence>
<reference evidence="21" key="1">
    <citation type="submission" date="2021-01" db="EMBL/GenBank/DDBJ databases">
        <authorList>
            <person name="Corre E."/>
            <person name="Pelletier E."/>
            <person name="Niang G."/>
            <person name="Scheremetjew M."/>
            <person name="Finn R."/>
            <person name="Kale V."/>
            <person name="Holt S."/>
            <person name="Cochrane G."/>
            <person name="Meng A."/>
            <person name="Brown T."/>
            <person name="Cohen L."/>
        </authorList>
    </citation>
    <scope>NUCLEOTIDE SEQUENCE</scope>
    <source>
        <strain evidence="21">SAG 11-49</strain>
    </source>
</reference>
<protein>
    <recommendedName>
        <fullName evidence="20">Calx-beta domain-containing protein</fullName>
    </recommendedName>
</protein>
<dbReference type="Gene3D" id="1.20.1420.30">
    <property type="entry name" value="NCX, central ion-binding region"/>
    <property type="match status" value="2"/>
</dbReference>
<evidence type="ECO:0000256" key="4">
    <source>
        <dbReference type="ARBA" id="ARBA00022475"/>
    </source>
</evidence>
<evidence type="ECO:0000256" key="15">
    <source>
        <dbReference type="ARBA" id="ARBA00023180"/>
    </source>
</evidence>
<dbReference type="Gene3D" id="2.60.40.2030">
    <property type="match status" value="2"/>
</dbReference>
<feature type="transmembrane region" description="Helical" evidence="19">
    <location>
        <begin position="115"/>
        <end position="133"/>
    </location>
</feature>
<feature type="domain" description="Calx-beta" evidence="20">
    <location>
        <begin position="447"/>
        <end position="546"/>
    </location>
</feature>
<organism evidence="21">
    <name type="scientific">Chlamydomonas leiostraca</name>
    <dbReference type="NCBI Taxonomy" id="1034604"/>
    <lineage>
        <taxon>Eukaryota</taxon>
        <taxon>Viridiplantae</taxon>
        <taxon>Chlorophyta</taxon>
        <taxon>core chlorophytes</taxon>
        <taxon>Chlorophyceae</taxon>
        <taxon>CS clade</taxon>
        <taxon>Chlamydomonadales</taxon>
        <taxon>Chlamydomonadaceae</taxon>
        <taxon>Chlamydomonas</taxon>
    </lineage>
</organism>
<evidence type="ECO:0000256" key="18">
    <source>
        <dbReference type="SAM" id="MobiDB-lite"/>
    </source>
</evidence>
<comment type="similarity">
    <text evidence="2">Belongs to the Ca(2+):cation antiporter (CaCA) (TC 2.A.19) family. SLC8 subfamily.</text>
</comment>
<keyword evidence="14 19" id="KW-0472">Membrane</keyword>
<keyword evidence="16" id="KW-0739">Sodium transport</keyword>
<dbReference type="Pfam" id="PF03160">
    <property type="entry name" value="Calx-beta"/>
    <property type="match status" value="1"/>
</dbReference>
<dbReference type="GO" id="GO:0046872">
    <property type="term" value="F:metal ion binding"/>
    <property type="evidence" value="ECO:0007669"/>
    <property type="project" value="UniProtKB-KW"/>
</dbReference>
<dbReference type="GO" id="GO:0005516">
    <property type="term" value="F:calmodulin binding"/>
    <property type="evidence" value="ECO:0007669"/>
    <property type="project" value="UniProtKB-KW"/>
</dbReference>
<keyword evidence="8" id="KW-0677">Repeat</keyword>
<evidence type="ECO:0000256" key="16">
    <source>
        <dbReference type="ARBA" id="ARBA00023201"/>
    </source>
</evidence>
<dbReference type="GO" id="GO:0005432">
    <property type="term" value="F:calcium:sodium antiporter activity"/>
    <property type="evidence" value="ECO:0007669"/>
    <property type="project" value="InterPro"/>
</dbReference>
<dbReference type="PANTHER" id="PTHR11878:SF65">
    <property type="entry name" value="NA_CA-EXCHANGE PROTEIN, ISOFORM G"/>
    <property type="match status" value="1"/>
</dbReference>
<dbReference type="InterPro" id="IPR004836">
    <property type="entry name" value="Na_Ca_Ex"/>
</dbReference>
<evidence type="ECO:0000256" key="8">
    <source>
        <dbReference type="ARBA" id="ARBA00022737"/>
    </source>
</evidence>
<dbReference type="InterPro" id="IPR004837">
    <property type="entry name" value="NaCa_Exmemb"/>
</dbReference>
<keyword evidence="4" id="KW-1003">Cell membrane</keyword>
<feature type="transmembrane region" description="Helical" evidence="19">
    <location>
        <begin position="794"/>
        <end position="815"/>
    </location>
</feature>
<feature type="compositionally biased region" description="Gly residues" evidence="18">
    <location>
        <begin position="576"/>
        <end position="594"/>
    </location>
</feature>
<keyword evidence="6" id="KW-0479">Metal-binding</keyword>
<evidence type="ECO:0000256" key="2">
    <source>
        <dbReference type="ARBA" id="ARBA00007489"/>
    </source>
</evidence>
<keyword evidence="9" id="KW-0106">Calcium</keyword>
<keyword evidence="12" id="KW-0915">Sodium</keyword>
<feature type="transmembrane region" description="Helical" evidence="19">
    <location>
        <begin position="761"/>
        <end position="782"/>
    </location>
</feature>
<evidence type="ECO:0000256" key="9">
    <source>
        <dbReference type="ARBA" id="ARBA00022837"/>
    </source>
</evidence>
<evidence type="ECO:0000256" key="17">
    <source>
        <dbReference type="ARBA" id="ARBA00033667"/>
    </source>
</evidence>
<dbReference type="SUPFAM" id="SSF141072">
    <property type="entry name" value="CalX-like"/>
    <property type="match status" value="2"/>
</dbReference>
<evidence type="ECO:0000256" key="6">
    <source>
        <dbReference type="ARBA" id="ARBA00022723"/>
    </source>
</evidence>
<comment type="subcellular location">
    <subcellularLocation>
        <location evidence="1">Cell membrane</location>
        <topology evidence="1">Multi-pass membrane protein</topology>
    </subcellularLocation>
</comment>
<gene>
    <name evidence="21" type="ORF">CLEI1391_LOCUS8394</name>
</gene>
<evidence type="ECO:0000256" key="1">
    <source>
        <dbReference type="ARBA" id="ARBA00004651"/>
    </source>
</evidence>
<dbReference type="PANTHER" id="PTHR11878">
    <property type="entry name" value="SODIUM/CALCIUM EXCHANGER"/>
    <property type="match status" value="1"/>
</dbReference>
<dbReference type="InterPro" id="IPR044880">
    <property type="entry name" value="NCX_ion-bd_dom_sf"/>
</dbReference>
<dbReference type="InterPro" id="IPR051171">
    <property type="entry name" value="CaCA"/>
</dbReference>
<evidence type="ECO:0000259" key="20">
    <source>
        <dbReference type="SMART" id="SM00237"/>
    </source>
</evidence>
<proteinExistence type="inferred from homology"/>
<feature type="transmembrane region" description="Helical" evidence="19">
    <location>
        <begin position="188"/>
        <end position="207"/>
    </location>
</feature>
<evidence type="ECO:0000256" key="7">
    <source>
        <dbReference type="ARBA" id="ARBA00022729"/>
    </source>
</evidence>
<keyword evidence="13" id="KW-0406">Ion transport</keyword>
<dbReference type="PRINTS" id="PR01259">
    <property type="entry name" value="NACAEXCHNGR"/>
</dbReference>
<dbReference type="GO" id="GO:0005886">
    <property type="term" value="C:plasma membrane"/>
    <property type="evidence" value="ECO:0007669"/>
    <property type="project" value="UniProtKB-SubCell"/>
</dbReference>
<evidence type="ECO:0000256" key="12">
    <source>
        <dbReference type="ARBA" id="ARBA00023053"/>
    </source>
</evidence>
<evidence type="ECO:0000256" key="10">
    <source>
        <dbReference type="ARBA" id="ARBA00022860"/>
    </source>
</evidence>
<feature type="domain" description="Calx-beta" evidence="20">
    <location>
        <begin position="330"/>
        <end position="435"/>
    </location>
</feature>
<evidence type="ECO:0000256" key="3">
    <source>
        <dbReference type="ARBA" id="ARBA00022448"/>
    </source>
</evidence>
<dbReference type="InterPro" id="IPR003644">
    <property type="entry name" value="Calx_beta"/>
</dbReference>